<dbReference type="AlphaFoldDB" id="A0AAN7UQ11"/>
<comment type="caution">
    <text evidence="1">The sequence shown here is derived from an EMBL/GenBank/DDBJ whole genome shotgun (WGS) entry which is preliminary data.</text>
</comment>
<gene>
    <name evidence="1" type="ORF">RRF57_009477</name>
</gene>
<proteinExistence type="predicted"/>
<reference evidence="1 2" key="1">
    <citation type="submission" date="2023-10" db="EMBL/GenBank/DDBJ databases">
        <title>Draft genome sequence of Xylaria bambusicola isolate GMP-LS, the root and basal stem rot pathogen of sugarcane in Indonesia.</title>
        <authorList>
            <person name="Selvaraj P."/>
            <person name="Muralishankar V."/>
            <person name="Muruganantham S."/>
            <person name="Sp S."/>
            <person name="Haryani S."/>
            <person name="Lau K.J.X."/>
            <person name="Naqvi N.I."/>
        </authorList>
    </citation>
    <scope>NUCLEOTIDE SEQUENCE [LARGE SCALE GENOMIC DNA]</scope>
    <source>
        <strain evidence="1">GMP-LS</strain>
    </source>
</reference>
<keyword evidence="2" id="KW-1185">Reference proteome</keyword>
<accession>A0AAN7UQ11</accession>
<evidence type="ECO:0000313" key="2">
    <source>
        <dbReference type="Proteomes" id="UP001305414"/>
    </source>
</evidence>
<sequence>MILDYRVVLDTNELLYKHILQLVIRQWSVQCVTAPEEHFVQGGNILLRKPHFEAGVIVELGRDIKGWDAIKRSLDFVPNCLHLGVARILNR</sequence>
<name>A0AAN7UQ11_9PEZI</name>
<protein>
    <submittedName>
        <fullName evidence="1">Uncharacterized protein</fullName>
    </submittedName>
</protein>
<dbReference type="Proteomes" id="UP001305414">
    <property type="component" value="Unassembled WGS sequence"/>
</dbReference>
<evidence type="ECO:0000313" key="1">
    <source>
        <dbReference type="EMBL" id="KAK5633763.1"/>
    </source>
</evidence>
<organism evidence="1 2">
    <name type="scientific">Xylaria bambusicola</name>
    <dbReference type="NCBI Taxonomy" id="326684"/>
    <lineage>
        <taxon>Eukaryota</taxon>
        <taxon>Fungi</taxon>
        <taxon>Dikarya</taxon>
        <taxon>Ascomycota</taxon>
        <taxon>Pezizomycotina</taxon>
        <taxon>Sordariomycetes</taxon>
        <taxon>Xylariomycetidae</taxon>
        <taxon>Xylariales</taxon>
        <taxon>Xylariaceae</taxon>
        <taxon>Xylaria</taxon>
    </lineage>
</organism>
<dbReference type="EMBL" id="JAWHQM010000035">
    <property type="protein sequence ID" value="KAK5633763.1"/>
    <property type="molecule type" value="Genomic_DNA"/>
</dbReference>